<reference evidence="6 7" key="1">
    <citation type="submission" date="2008-11" db="EMBL/GenBank/DDBJ databases">
        <title>Draft genome sequence of Bacteroides pectinophilus (ATCC 43243).</title>
        <authorList>
            <person name="Sudarsanam P."/>
            <person name="Ley R."/>
            <person name="Guruge J."/>
            <person name="Turnbaugh P.J."/>
            <person name="Mahowald M."/>
            <person name="Liep D."/>
            <person name="Gordon J."/>
        </authorList>
    </citation>
    <scope>NUCLEOTIDE SEQUENCE [LARGE SCALE GENOMIC DNA]</scope>
    <source>
        <strain evidence="6 7">ATCC 43243</strain>
    </source>
</reference>
<dbReference type="PANTHER" id="PTHR32089">
    <property type="entry name" value="METHYL-ACCEPTING CHEMOTAXIS PROTEIN MCPB"/>
    <property type="match status" value="1"/>
</dbReference>
<evidence type="ECO:0000256" key="2">
    <source>
        <dbReference type="PROSITE-ProRule" id="PRU00284"/>
    </source>
</evidence>
<keyword evidence="4" id="KW-1133">Transmembrane helix</keyword>
<gene>
    <name evidence="6" type="ORF">BACPEC_02786</name>
</gene>
<feature type="domain" description="Methyl-accepting transducer" evidence="5">
    <location>
        <begin position="204"/>
        <end position="447"/>
    </location>
</feature>
<feature type="transmembrane region" description="Helical" evidence="4">
    <location>
        <begin position="41"/>
        <end position="60"/>
    </location>
</feature>
<organism evidence="6 7">
    <name type="scientific">[Bacteroides] pectinophilus ATCC 43243</name>
    <dbReference type="NCBI Taxonomy" id="483218"/>
    <lineage>
        <taxon>Bacteria</taxon>
        <taxon>Bacillati</taxon>
        <taxon>Bacillota</taxon>
        <taxon>Clostridia</taxon>
        <taxon>Eubacteriales</taxon>
    </lineage>
</organism>
<sequence length="487" mass="52814">MKKEQLKRVDKVVFAILLIVLGYIAFTMVGLLATGRGNSGIIIQTVAVAAGLITVIGIFAVRAGTQLCGIVMSAAAAMVYFVMMCTNNMPDTYAYAVPLIIATIGYLDMKMARIESGIIVAGFIIHSARMISMGKIASEDVIVESIVIFIVAAAVVIMTKMMVTFNKENMAEIARGAEKHHETAIKMQHVSEEITNCFDETNAHINDLNASITTSNQSVKNIAESTESTAESIQHQAQMCQEIKNHTDAASDHTKNMLDASDRAMRNVHEGAELINALKSQAENVEEASRETETVTDKLTQRAKEVGEIVGSIMNISSQTNLLALNASIEAARAGEAGRGFAVVADEIRELSEQTKDATERIRTIIEDLTNDVESVSGSIGNSVESVRKQNEMIDEAKDKFGMINTEVDDLIMVIRGFDSIISNIVNSTDVISEDITNLSATSQEVAAASNEGFSHTNEAVEKMNKVSELLKKIHGLAKELEQYEAE</sequence>
<reference evidence="6 7" key="2">
    <citation type="submission" date="2008-11" db="EMBL/GenBank/DDBJ databases">
        <authorList>
            <person name="Fulton L."/>
            <person name="Clifton S."/>
            <person name="Fulton B."/>
            <person name="Xu J."/>
            <person name="Minx P."/>
            <person name="Pepin K.H."/>
            <person name="Johnson M."/>
            <person name="Bhonagiri V."/>
            <person name="Nash W.E."/>
            <person name="Mardis E.R."/>
            <person name="Wilson R.K."/>
        </authorList>
    </citation>
    <scope>NUCLEOTIDE SEQUENCE [LARGE SCALE GENOMIC DNA]</scope>
    <source>
        <strain evidence="6 7">ATCC 43243</strain>
    </source>
</reference>
<evidence type="ECO:0000259" key="5">
    <source>
        <dbReference type="PROSITE" id="PS50111"/>
    </source>
</evidence>
<name>B7AVN8_9FIRM</name>
<dbReference type="GO" id="GO:0016020">
    <property type="term" value="C:membrane"/>
    <property type="evidence" value="ECO:0007669"/>
    <property type="project" value="InterPro"/>
</dbReference>
<dbReference type="SMART" id="SM00283">
    <property type="entry name" value="MA"/>
    <property type="match status" value="1"/>
</dbReference>
<keyword evidence="1 2" id="KW-0807">Transducer</keyword>
<keyword evidence="7" id="KW-1185">Reference proteome</keyword>
<dbReference type="Proteomes" id="UP000003136">
    <property type="component" value="Unassembled WGS sequence"/>
</dbReference>
<dbReference type="EMBL" id="ABVQ01000037">
    <property type="protein sequence ID" value="EEC56279.1"/>
    <property type="molecule type" value="Genomic_DNA"/>
</dbReference>
<evidence type="ECO:0000313" key="6">
    <source>
        <dbReference type="EMBL" id="EEC56279.1"/>
    </source>
</evidence>
<keyword evidence="4" id="KW-0812">Transmembrane</keyword>
<dbReference type="PANTHER" id="PTHR32089:SF112">
    <property type="entry name" value="LYSOZYME-LIKE PROTEIN-RELATED"/>
    <property type="match status" value="1"/>
</dbReference>
<evidence type="ECO:0000256" key="4">
    <source>
        <dbReference type="SAM" id="Phobius"/>
    </source>
</evidence>
<feature type="transmembrane region" description="Helical" evidence="4">
    <location>
        <begin position="12"/>
        <end position="35"/>
    </location>
</feature>
<dbReference type="SUPFAM" id="SSF58104">
    <property type="entry name" value="Methyl-accepting chemotaxis protein (MCP) signaling domain"/>
    <property type="match status" value="1"/>
</dbReference>
<evidence type="ECO:0000313" key="7">
    <source>
        <dbReference type="Proteomes" id="UP000003136"/>
    </source>
</evidence>
<evidence type="ECO:0000256" key="1">
    <source>
        <dbReference type="ARBA" id="ARBA00023224"/>
    </source>
</evidence>
<dbReference type="AlphaFoldDB" id="B7AVN8"/>
<keyword evidence="4" id="KW-0472">Membrane</keyword>
<dbReference type="Gene3D" id="1.10.287.950">
    <property type="entry name" value="Methyl-accepting chemotaxis protein"/>
    <property type="match status" value="1"/>
</dbReference>
<dbReference type="Pfam" id="PF00015">
    <property type="entry name" value="MCPsignal"/>
    <property type="match status" value="1"/>
</dbReference>
<dbReference type="eggNOG" id="COG0840">
    <property type="taxonomic scope" value="Bacteria"/>
</dbReference>
<proteinExistence type="predicted"/>
<dbReference type="InterPro" id="IPR004089">
    <property type="entry name" value="MCPsignal_dom"/>
</dbReference>
<feature type="coiled-coil region" evidence="3">
    <location>
        <begin position="271"/>
        <end position="298"/>
    </location>
</feature>
<protein>
    <recommendedName>
        <fullName evidence="5">Methyl-accepting transducer domain-containing protein</fullName>
    </recommendedName>
</protein>
<keyword evidence="3" id="KW-0175">Coiled coil</keyword>
<feature type="transmembrane region" description="Helical" evidence="4">
    <location>
        <begin position="116"/>
        <end position="134"/>
    </location>
</feature>
<evidence type="ECO:0000256" key="3">
    <source>
        <dbReference type="SAM" id="Coils"/>
    </source>
</evidence>
<feature type="transmembrane region" description="Helical" evidence="4">
    <location>
        <begin position="67"/>
        <end position="86"/>
    </location>
</feature>
<feature type="transmembrane region" description="Helical" evidence="4">
    <location>
        <begin position="146"/>
        <end position="165"/>
    </location>
</feature>
<dbReference type="GO" id="GO:0007165">
    <property type="term" value="P:signal transduction"/>
    <property type="evidence" value="ECO:0007669"/>
    <property type="project" value="UniProtKB-KW"/>
</dbReference>
<comment type="caution">
    <text evidence="6">The sequence shown here is derived from an EMBL/GenBank/DDBJ whole genome shotgun (WGS) entry which is preliminary data.</text>
</comment>
<dbReference type="STRING" id="483218.BACPEC_02786"/>
<accession>B7AVN8</accession>
<dbReference type="PROSITE" id="PS50111">
    <property type="entry name" value="CHEMOTAXIS_TRANSDUC_2"/>
    <property type="match status" value="1"/>
</dbReference>
<dbReference type="HOGENOM" id="CLU_000445_107_18_9"/>